<accession>A0A3S0JA35</accession>
<dbReference type="RefSeq" id="WP_126693501.1">
    <property type="nucleotide sequence ID" value="NZ_RXOF01000006.1"/>
</dbReference>
<dbReference type="OrthoDB" id="135231at2"/>
<feature type="domain" description="AB hydrolase-1" evidence="1">
    <location>
        <begin position="39"/>
        <end position="193"/>
    </location>
</feature>
<dbReference type="InterPro" id="IPR029058">
    <property type="entry name" value="AB_hydrolase_fold"/>
</dbReference>
<evidence type="ECO:0000259" key="1">
    <source>
        <dbReference type="Pfam" id="PF00561"/>
    </source>
</evidence>
<evidence type="ECO:0000313" key="3">
    <source>
        <dbReference type="Proteomes" id="UP000282184"/>
    </source>
</evidence>
<dbReference type="PANTHER" id="PTHR43689">
    <property type="entry name" value="HYDROLASE"/>
    <property type="match status" value="1"/>
</dbReference>
<keyword evidence="2" id="KW-0378">Hydrolase</keyword>
<dbReference type="SUPFAM" id="SSF53474">
    <property type="entry name" value="alpha/beta-Hydrolases"/>
    <property type="match status" value="1"/>
</dbReference>
<dbReference type="Pfam" id="PF00561">
    <property type="entry name" value="Abhydrolase_1"/>
    <property type="match status" value="1"/>
</dbReference>
<dbReference type="GO" id="GO:0016787">
    <property type="term" value="F:hydrolase activity"/>
    <property type="evidence" value="ECO:0007669"/>
    <property type="project" value="UniProtKB-KW"/>
</dbReference>
<dbReference type="InterPro" id="IPR000073">
    <property type="entry name" value="AB_hydrolase_1"/>
</dbReference>
<name>A0A3S0JA35_9BACT</name>
<reference evidence="2 3" key="1">
    <citation type="submission" date="2018-12" db="EMBL/GenBank/DDBJ databases">
        <title>Hymenobacter gummosus sp. nov., isolated from a spring.</title>
        <authorList>
            <person name="Nie L."/>
        </authorList>
    </citation>
    <scope>NUCLEOTIDE SEQUENCE [LARGE SCALE GENOMIC DNA]</scope>
    <source>
        <strain evidence="2 3">KCTC 52166</strain>
    </source>
</reference>
<comment type="caution">
    <text evidence="2">The sequence shown here is derived from an EMBL/GenBank/DDBJ whole genome shotgun (WGS) entry which is preliminary data.</text>
</comment>
<protein>
    <submittedName>
        <fullName evidence="2">Alpha/beta hydrolase</fullName>
    </submittedName>
</protein>
<sequence length="276" mass="29944">MLPPPPDQLRKEALRLDLGGYQLQVLRLHPPGPAADQLPTLVFLHDSLGCIRLWRDFPARLARATGCPVLVYDRRGYGQSDAFSAAPRTPGYLEAEAPVLRQLLSRCGIHRAILFGHSDGGSIALVAAAQYPGQIAAVVTEGAHVFVEDLTLAGIRAAQEQYRSTNLPERLARYHGPKTEAVFRAWADTWLAPGFRRWNIEGYLPRIQCPVLVLQGENDEYGTTAQVEAIASQVGGPARSVLLPGAAHSPHKEAPDETLRLAAAFVQNVLAKSSAP</sequence>
<gene>
    <name evidence="2" type="ORF">EJV47_12555</name>
</gene>
<dbReference type="EMBL" id="RXOF01000006">
    <property type="protein sequence ID" value="RTQ49642.1"/>
    <property type="molecule type" value="Genomic_DNA"/>
</dbReference>
<evidence type="ECO:0000313" key="2">
    <source>
        <dbReference type="EMBL" id="RTQ49642.1"/>
    </source>
</evidence>
<proteinExistence type="predicted"/>
<organism evidence="2 3">
    <name type="scientific">Hymenobacter gummosus</name>
    <dbReference type="NCBI Taxonomy" id="1776032"/>
    <lineage>
        <taxon>Bacteria</taxon>
        <taxon>Pseudomonadati</taxon>
        <taxon>Bacteroidota</taxon>
        <taxon>Cytophagia</taxon>
        <taxon>Cytophagales</taxon>
        <taxon>Hymenobacteraceae</taxon>
        <taxon>Hymenobacter</taxon>
    </lineage>
</organism>
<dbReference type="Gene3D" id="3.40.50.1820">
    <property type="entry name" value="alpha/beta hydrolase"/>
    <property type="match status" value="1"/>
</dbReference>
<dbReference type="PANTHER" id="PTHR43689:SF8">
    <property type="entry name" value="ALPHA_BETA-HYDROLASES SUPERFAMILY PROTEIN"/>
    <property type="match status" value="1"/>
</dbReference>
<dbReference type="Proteomes" id="UP000282184">
    <property type="component" value="Unassembled WGS sequence"/>
</dbReference>
<dbReference type="AlphaFoldDB" id="A0A3S0JA35"/>
<keyword evidence="3" id="KW-1185">Reference proteome</keyword>